<dbReference type="PANTHER" id="PTHR46825:SF7">
    <property type="entry name" value="D-ALANYL-D-ALANINE CARBOXYPEPTIDASE"/>
    <property type="match status" value="1"/>
</dbReference>
<dbReference type="RefSeq" id="WP_133584499.1">
    <property type="nucleotide sequence ID" value="NZ_SNYV01000013.1"/>
</dbReference>
<dbReference type="Pfam" id="PF00144">
    <property type="entry name" value="Beta-lactamase"/>
    <property type="match status" value="1"/>
</dbReference>
<evidence type="ECO:0000313" key="4">
    <source>
        <dbReference type="Proteomes" id="UP000295292"/>
    </source>
</evidence>
<dbReference type="EMBL" id="SNYV01000013">
    <property type="protein sequence ID" value="TDQ78262.1"/>
    <property type="molecule type" value="Genomic_DNA"/>
</dbReference>
<feature type="signal peptide" evidence="1">
    <location>
        <begin position="1"/>
        <end position="18"/>
    </location>
</feature>
<keyword evidence="4" id="KW-1185">Reference proteome</keyword>
<dbReference type="PANTHER" id="PTHR46825">
    <property type="entry name" value="D-ALANYL-D-ALANINE-CARBOXYPEPTIDASE/ENDOPEPTIDASE AMPH"/>
    <property type="match status" value="1"/>
</dbReference>
<dbReference type="Proteomes" id="UP000295292">
    <property type="component" value="Unassembled WGS sequence"/>
</dbReference>
<dbReference type="InterPro" id="IPR050491">
    <property type="entry name" value="AmpC-like"/>
</dbReference>
<reference evidence="3 4" key="1">
    <citation type="submission" date="2019-03" db="EMBL/GenBank/DDBJ databases">
        <title>Genomic Encyclopedia of Archaeal and Bacterial Type Strains, Phase II (KMG-II): from individual species to whole genera.</title>
        <authorList>
            <person name="Goeker M."/>
        </authorList>
    </citation>
    <scope>NUCLEOTIDE SEQUENCE [LARGE SCALE GENOMIC DNA]</scope>
    <source>
        <strain evidence="3 4">DSM 28353</strain>
    </source>
</reference>
<dbReference type="InterPro" id="IPR001466">
    <property type="entry name" value="Beta-lactam-related"/>
</dbReference>
<proteinExistence type="predicted"/>
<name>A0A4R6WEN3_9SPHI</name>
<feature type="chain" id="PRO_5020985897" evidence="1">
    <location>
        <begin position="19"/>
        <end position="366"/>
    </location>
</feature>
<dbReference type="GO" id="GO:0004180">
    <property type="term" value="F:carboxypeptidase activity"/>
    <property type="evidence" value="ECO:0007669"/>
    <property type="project" value="UniProtKB-KW"/>
</dbReference>
<dbReference type="InterPro" id="IPR012338">
    <property type="entry name" value="Beta-lactam/transpept-like"/>
</dbReference>
<keyword evidence="3" id="KW-0378">Hydrolase</keyword>
<keyword evidence="3" id="KW-0121">Carboxypeptidase</keyword>
<accession>A0A4R6WEN3</accession>
<dbReference type="SUPFAM" id="SSF56601">
    <property type="entry name" value="beta-lactamase/transpeptidase-like"/>
    <property type="match status" value="1"/>
</dbReference>
<protein>
    <submittedName>
        <fullName evidence="3">D-alanyl-D-alanine carboxypeptidase</fullName>
    </submittedName>
</protein>
<comment type="caution">
    <text evidence="3">The sequence shown here is derived from an EMBL/GenBank/DDBJ whole genome shotgun (WGS) entry which is preliminary data.</text>
</comment>
<sequence length="366" mass="41718">MKKLLILISFLLPLLGSAQLQTVFQQKVDSIYQKYSDAIGIIVHVEAPSENISWSYAKGVADTQSNSILDSQQPVLIASNTKPYVAASILRLVEKGQIDLEQSIQDLLSTTTRKRFEVAGYHLNTITVKQLLSHTSGIRDYVDETYFALVGRRPDYVWQKEEQIKRAIEAGAPQKVGEKFSYGDINYLLLTEIIEQKTRQPFYKAIRELLKYKELGLNQTWFINLEDYPTKTLPLAHQYADRYKWDSYTINPSWDLYGGGGIAATAKDAALFFQHLFNGNIIEDKKLLEAMHTYVLPADQSKYCLGLYHFDFGFSVFYHGGWWGTDVVYSPASNATVTVFTLQKDLQHVINPFLGRSFLTMLVDKH</sequence>
<evidence type="ECO:0000259" key="2">
    <source>
        <dbReference type="Pfam" id="PF00144"/>
    </source>
</evidence>
<gene>
    <name evidence="3" type="ORF">CLV99_2242</name>
</gene>
<dbReference type="AlphaFoldDB" id="A0A4R6WEN3"/>
<keyword evidence="1" id="KW-0732">Signal</keyword>
<dbReference type="Gene3D" id="3.40.710.10">
    <property type="entry name" value="DD-peptidase/beta-lactamase superfamily"/>
    <property type="match status" value="1"/>
</dbReference>
<keyword evidence="3" id="KW-0645">Protease</keyword>
<evidence type="ECO:0000256" key="1">
    <source>
        <dbReference type="SAM" id="SignalP"/>
    </source>
</evidence>
<organism evidence="3 4">
    <name type="scientific">Sphingobacterium yanglingense</name>
    <dbReference type="NCBI Taxonomy" id="1437280"/>
    <lineage>
        <taxon>Bacteria</taxon>
        <taxon>Pseudomonadati</taxon>
        <taxon>Bacteroidota</taxon>
        <taxon>Sphingobacteriia</taxon>
        <taxon>Sphingobacteriales</taxon>
        <taxon>Sphingobacteriaceae</taxon>
        <taxon>Sphingobacterium</taxon>
    </lineage>
</organism>
<dbReference type="OrthoDB" id="9793489at2"/>
<feature type="domain" description="Beta-lactamase-related" evidence="2">
    <location>
        <begin position="56"/>
        <end position="341"/>
    </location>
</feature>
<evidence type="ECO:0000313" key="3">
    <source>
        <dbReference type="EMBL" id="TDQ78262.1"/>
    </source>
</evidence>